<protein>
    <submittedName>
        <fullName evidence="3">Peptidase propeptide and YPEB domain-containing protein</fullName>
    </submittedName>
</protein>
<dbReference type="Pfam" id="PF03413">
    <property type="entry name" value="PepSY"/>
    <property type="match status" value="1"/>
</dbReference>
<feature type="domain" description="PepSY" evidence="1">
    <location>
        <begin position="62"/>
        <end position="119"/>
    </location>
</feature>
<evidence type="ECO:0000259" key="1">
    <source>
        <dbReference type="Pfam" id="PF03413"/>
    </source>
</evidence>
<evidence type="ECO:0000313" key="2">
    <source>
        <dbReference type="EMBL" id="SES12171.1"/>
    </source>
</evidence>
<accession>A0A1I4N7V6</accession>
<gene>
    <name evidence="3" type="ORF">SAMN04487855_2374</name>
    <name evidence="2" type="ORF">SAMN05216589_2375</name>
</gene>
<sequence>MTPAPVKSSKPNKMTDRFLALKPAALCGWLCFGLLLGWTSPAAADDIDHDEALDLAERGVILPLQTLIADALERYPGRFLEAELEHDDGRYIYEMEIVTRDRRVLELEYDAVTGVLLDVDEDD</sequence>
<evidence type="ECO:0000313" key="3">
    <source>
        <dbReference type="EMBL" id="SFM11387.1"/>
    </source>
</evidence>
<dbReference type="EMBL" id="FOUA01000004">
    <property type="protein sequence ID" value="SFM11387.1"/>
    <property type="molecule type" value="Genomic_DNA"/>
</dbReference>
<dbReference type="STRING" id="653930.SAMN05216589_2375"/>
<name>A0A1I4N7V6_9GAMM</name>
<evidence type="ECO:0000313" key="5">
    <source>
        <dbReference type="Proteomes" id="UP000186904"/>
    </source>
</evidence>
<evidence type="ECO:0000313" key="4">
    <source>
        <dbReference type="Proteomes" id="UP000186599"/>
    </source>
</evidence>
<dbReference type="AlphaFoldDB" id="A0A1I4N7V6"/>
<keyword evidence="4" id="KW-1185">Reference proteome</keyword>
<dbReference type="Gene3D" id="3.10.450.40">
    <property type="match status" value="1"/>
</dbReference>
<organism evidence="3 4">
    <name type="scientific">Halopseudomonas bauzanensis</name>
    <dbReference type="NCBI Taxonomy" id="653930"/>
    <lineage>
        <taxon>Bacteria</taxon>
        <taxon>Pseudomonadati</taxon>
        <taxon>Pseudomonadota</taxon>
        <taxon>Gammaproteobacteria</taxon>
        <taxon>Pseudomonadales</taxon>
        <taxon>Pseudomonadaceae</taxon>
        <taxon>Halopseudomonas</taxon>
    </lineage>
</organism>
<dbReference type="EMBL" id="FOGN01000004">
    <property type="protein sequence ID" value="SES12171.1"/>
    <property type="molecule type" value="Genomic_DNA"/>
</dbReference>
<dbReference type="Proteomes" id="UP000186599">
    <property type="component" value="Unassembled WGS sequence"/>
</dbReference>
<dbReference type="Proteomes" id="UP000186904">
    <property type="component" value="Unassembled WGS sequence"/>
</dbReference>
<reference evidence="4 5" key="1">
    <citation type="submission" date="2016-10" db="EMBL/GenBank/DDBJ databases">
        <authorList>
            <person name="de Groot N.N."/>
        </authorList>
    </citation>
    <scope>NUCLEOTIDE SEQUENCE [LARGE SCALE GENOMIC DNA]</scope>
    <source>
        <strain evidence="3 4">CGMCC 1.9095</strain>
        <strain evidence="2 5">DSM 22558</strain>
    </source>
</reference>
<dbReference type="InterPro" id="IPR025711">
    <property type="entry name" value="PepSY"/>
</dbReference>
<proteinExistence type="predicted"/>